<gene>
    <name evidence="6" type="ORF">HNR21_003925</name>
</gene>
<dbReference type="SUPFAM" id="SSF46785">
    <property type="entry name" value="Winged helix' DNA-binding domain"/>
    <property type="match status" value="1"/>
</dbReference>
<protein>
    <submittedName>
        <fullName evidence="6">DNA-binding IclR family transcriptional regulator</fullName>
    </submittedName>
</protein>
<keyword evidence="1" id="KW-0805">Transcription regulation</keyword>
<keyword evidence="3" id="KW-0804">Transcription</keyword>
<dbReference type="InterPro" id="IPR036390">
    <property type="entry name" value="WH_DNA-bd_sf"/>
</dbReference>
<dbReference type="InterPro" id="IPR014757">
    <property type="entry name" value="Tscrpt_reg_IclR_C"/>
</dbReference>
<evidence type="ECO:0000256" key="2">
    <source>
        <dbReference type="ARBA" id="ARBA00023125"/>
    </source>
</evidence>
<dbReference type="GO" id="GO:0003677">
    <property type="term" value="F:DNA binding"/>
    <property type="evidence" value="ECO:0007669"/>
    <property type="project" value="UniProtKB-KW"/>
</dbReference>
<dbReference type="RefSeq" id="WP_182706335.1">
    <property type="nucleotide sequence ID" value="NZ_JACJII010000001.1"/>
</dbReference>
<keyword evidence="2 6" id="KW-0238">DNA-binding</keyword>
<evidence type="ECO:0000313" key="7">
    <source>
        <dbReference type="Proteomes" id="UP000539313"/>
    </source>
</evidence>
<keyword evidence="7" id="KW-1185">Reference proteome</keyword>
<dbReference type="AlphaFoldDB" id="A0A7W3N017"/>
<reference evidence="6 7" key="1">
    <citation type="submission" date="2020-08" db="EMBL/GenBank/DDBJ databases">
        <title>Sequencing the genomes of 1000 actinobacteria strains.</title>
        <authorList>
            <person name="Klenk H.-P."/>
        </authorList>
    </citation>
    <scope>NUCLEOTIDE SEQUENCE [LARGE SCALE GENOMIC DNA]</scope>
    <source>
        <strain evidence="6 7">DSM 45823</strain>
    </source>
</reference>
<proteinExistence type="predicted"/>
<dbReference type="GO" id="GO:0003700">
    <property type="term" value="F:DNA-binding transcription factor activity"/>
    <property type="evidence" value="ECO:0007669"/>
    <property type="project" value="TreeGrafter"/>
</dbReference>
<dbReference type="InterPro" id="IPR036388">
    <property type="entry name" value="WH-like_DNA-bd_sf"/>
</dbReference>
<dbReference type="SMART" id="SM00346">
    <property type="entry name" value="HTH_ICLR"/>
    <property type="match status" value="1"/>
</dbReference>
<dbReference type="Pfam" id="PF09339">
    <property type="entry name" value="HTH_IclR"/>
    <property type="match status" value="1"/>
</dbReference>
<dbReference type="PANTHER" id="PTHR30136">
    <property type="entry name" value="HELIX-TURN-HELIX TRANSCRIPTIONAL REGULATOR, ICLR FAMILY"/>
    <property type="match status" value="1"/>
</dbReference>
<evidence type="ECO:0000259" key="4">
    <source>
        <dbReference type="PROSITE" id="PS51077"/>
    </source>
</evidence>
<comment type="caution">
    <text evidence="6">The sequence shown here is derived from an EMBL/GenBank/DDBJ whole genome shotgun (WGS) entry which is preliminary data.</text>
</comment>
<accession>A0A7W3N017</accession>
<dbReference type="InterPro" id="IPR029016">
    <property type="entry name" value="GAF-like_dom_sf"/>
</dbReference>
<dbReference type="Gene3D" id="1.10.10.10">
    <property type="entry name" value="Winged helix-like DNA-binding domain superfamily/Winged helix DNA-binding domain"/>
    <property type="match status" value="1"/>
</dbReference>
<dbReference type="InterPro" id="IPR050707">
    <property type="entry name" value="HTH_MetabolicPath_Reg"/>
</dbReference>
<dbReference type="Pfam" id="PF01614">
    <property type="entry name" value="IclR_C"/>
    <property type="match status" value="1"/>
</dbReference>
<dbReference type="EMBL" id="JACJII010000001">
    <property type="protein sequence ID" value="MBA9005043.1"/>
    <property type="molecule type" value="Genomic_DNA"/>
</dbReference>
<evidence type="ECO:0000256" key="3">
    <source>
        <dbReference type="ARBA" id="ARBA00023163"/>
    </source>
</evidence>
<feature type="domain" description="HTH iclR-type" evidence="4">
    <location>
        <begin position="14"/>
        <end position="74"/>
    </location>
</feature>
<dbReference type="GO" id="GO:0045892">
    <property type="term" value="P:negative regulation of DNA-templated transcription"/>
    <property type="evidence" value="ECO:0007669"/>
    <property type="project" value="TreeGrafter"/>
</dbReference>
<dbReference type="Proteomes" id="UP000539313">
    <property type="component" value="Unassembled WGS sequence"/>
</dbReference>
<organism evidence="6 7">
    <name type="scientific">Thermomonospora cellulosilytica</name>
    <dbReference type="NCBI Taxonomy" id="1411118"/>
    <lineage>
        <taxon>Bacteria</taxon>
        <taxon>Bacillati</taxon>
        <taxon>Actinomycetota</taxon>
        <taxon>Actinomycetes</taxon>
        <taxon>Streptosporangiales</taxon>
        <taxon>Thermomonosporaceae</taxon>
        <taxon>Thermomonospora</taxon>
    </lineage>
</organism>
<dbReference type="SUPFAM" id="SSF55781">
    <property type="entry name" value="GAF domain-like"/>
    <property type="match status" value="1"/>
</dbReference>
<sequence>MTAALRTARRADAAGPIGRAMTVLGCLGARPSPLSLAEIARRTGLPKTTVHRLLAALQAQGAVRRTPAGYVLGEAVRRWSDGAETAHRDALRHLLTPHVTELYEATRLPASLAVLDGDSVVHLVSLYPRSMADQAPHRAARVPAARTALGRLLLAYRPGPGEPEPELLRIRRDGIAFLGGGPSGGPAEVAVPVAARPDRGMVALGLAGRPGRLIDPGAEGLLRRTALEARLTLRRHRAALP</sequence>
<evidence type="ECO:0000313" key="6">
    <source>
        <dbReference type="EMBL" id="MBA9005043.1"/>
    </source>
</evidence>
<dbReference type="PROSITE" id="PS51077">
    <property type="entry name" value="HTH_ICLR"/>
    <property type="match status" value="1"/>
</dbReference>
<evidence type="ECO:0000259" key="5">
    <source>
        <dbReference type="PROSITE" id="PS51078"/>
    </source>
</evidence>
<evidence type="ECO:0000256" key="1">
    <source>
        <dbReference type="ARBA" id="ARBA00023015"/>
    </source>
</evidence>
<name>A0A7W3N017_9ACTN</name>
<feature type="domain" description="IclR-ED" evidence="5">
    <location>
        <begin position="77"/>
        <end position="241"/>
    </location>
</feature>
<dbReference type="Gene3D" id="3.30.450.40">
    <property type="match status" value="1"/>
</dbReference>
<dbReference type="PROSITE" id="PS51078">
    <property type="entry name" value="ICLR_ED"/>
    <property type="match status" value="1"/>
</dbReference>
<dbReference type="PANTHER" id="PTHR30136:SF34">
    <property type="entry name" value="TRANSCRIPTIONAL REGULATOR"/>
    <property type="match status" value="1"/>
</dbReference>
<dbReference type="InterPro" id="IPR005471">
    <property type="entry name" value="Tscrpt_reg_IclR_N"/>
</dbReference>